<dbReference type="Proteomes" id="UP001152803">
    <property type="component" value="Unassembled WGS sequence"/>
</dbReference>
<sequence length="297" mass="33491">MLKDILHIPNNICTFKNMDSSSFQEMTNPASSVTGGRSGENCPQMALGQNQSLKVLSFPSIVKQQGHLELSAILAGMGLTDEQRRAVEFATRGQRENPMWGIMREGRITSSNFGVLLPALQSGREVSSSAISRLIEPRSLEHVPAIKWGIQNEEKARKAFEEEKQVVVQDSGLWLSKSGVLGASPDGLVGSTELVEIKCPYSARDMTIEEAVSELDYFFLEKVGEDYQLRQNHDYWHQIQGQIHIAGRDVCYFVVWTTKDRVIVPIKRDKEWQPNLQLLENFYESKLLPKLLNCAEH</sequence>
<name>A0A9Q1DIH7_CONCO</name>
<evidence type="ECO:0000313" key="3">
    <source>
        <dbReference type="Proteomes" id="UP001152803"/>
    </source>
</evidence>
<organism evidence="2 3">
    <name type="scientific">Conger conger</name>
    <name type="common">Conger eel</name>
    <name type="synonym">Muraena conger</name>
    <dbReference type="NCBI Taxonomy" id="82655"/>
    <lineage>
        <taxon>Eukaryota</taxon>
        <taxon>Metazoa</taxon>
        <taxon>Chordata</taxon>
        <taxon>Craniata</taxon>
        <taxon>Vertebrata</taxon>
        <taxon>Euteleostomi</taxon>
        <taxon>Actinopterygii</taxon>
        <taxon>Neopterygii</taxon>
        <taxon>Teleostei</taxon>
        <taxon>Anguilliformes</taxon>
        <taxon>Congridae</taxon>
        <taxon>Conger</taxon>
    </lineage>
</organism>
<dbReference type="GO" id="GO:0006281">
    <property type="term" value="P:DNA repair"/>
    <property type="evidence" value="ECO:0007669"/>
    <property type="project" value="UniProtKB-ARBA"/>
</dbReference>
<protein>
    <recommendedName>
        <fullName evidence="1">YqaJ viral recombinase domain-containing protein</fullName>
    </recommendedName>
</protein>
<feature type="domain" description="YqaJ viral recombinase" evidence="1">
    <location>
        <begin position="100"/>
        <end position="248"/>
    </location>
</feature>
<dbReference type="CDD" id="cd22343">
    <property type="entry name" value="PDDEXK_lambda_exonuclease-like"/>
    <property type="match status" value="1"/>
</dbReference>
<comment type="caution">
    <text evidence="2">The sequence shown here is derived from an EMBL/GenBank/DDBJ whole genome shotgun (WGS) entry which is preliminary data.</text>
</comment>
<dbReference type="SUPFAM" id="SSF52980">
    <property type="entry name" value="Restriction endonuclease-like"/>
    <property type="match status" value="1"/>
</dbReference>
<evidence type="ECO:0000313" key="2">
    <source>
        <dbReference type="EMBL" id="KAJ8271609.1"/>
    </source>
</evidence>
<dbReference type="PANTHER" id="PTHR46609">
    <property type="entry name" value="EXONUCLEASE, PHAGE-TYPE/RECB, C-TERMINAL DOMAIN-CONTAINING PROTEIN"/>
    <property type="match status" value="1"/>
</dbReference>
<dbReference type="Pfam" id="PF09588">
    <property type="entry name" value="YqaJ"/>
    <property type="match status" value="1"/>
</dbReference>
<dbReference type="AlphaFoldDB" id="A0A9Q1DIH7"/>
<dbReference type="OrthoDB" id="6155932at2759"/>
<accession>A0A9Q1DIH7</accession>
<dbReference type="EMBL" id="JAFJMO010000007">
    <property type="protein sequence ID" value="KAJ8271609.1"/>
    <property type="molecule type" value="Genomic_DNA"/>
</dbReference>
<evidence type="ECO:0000259" key="1">
    <source>
        <dbReference type="Pfam" id="PF09588"/>
    </source>
</evidence>
<dbReference type="InterPro" id="IPR051703">
    <property type="entry name" value="NF-kappa-B_Signaling_Reg"/>
</dbReference>
<reference evidence="2" key="1">
    <citation type="journal article" date="2023" name="Science">
        <title>Genome structures resolve the early diversification of teleost fishes.</title>
        <authorList>
            <person name="Parey E."/>
            <person name="Louis A."/>
            <person name="Montfort J."/>
            <person name="Bouchez O."/>
            <person name="Roques C."/>
            <person name="Iampietro C."/>
            <person name="Lluch J."/>
            <person name="Castinel A."/>
            <person name="Donnadieu C."/>
            <person name="Desvignes T."/>
            <person name="Floi Bucao C."/>
            <person name="Jouanno E."/>
            <person name="Wen M."/>
            <person name="Mejri S."/>
            <person name="Dirks R."/>
            <person name="Jansen H."/>
            <person name="Henkel C."/>
            <person name="Chen W.J."/>
            <person name="Zahm M."/>
            <person name="Cabau C."/>
            <person name="Klopp C."/>
            <person name="Thompson A.W."/>
            <person name="Robinson-Rechavi M."/>
            <person name="Braasch I."/>
            <person name="Lecointre G."/>
            <person name="Bobe J."/>
            <person name="Postlethwait J.H."/>
            <person name="Berthelot C."/>
            <person name="Roest Crollius H."/>
            <person name="Guiguen Y."/>
        </authorList>
    </citation>
    <scope>NUCLEOTIDE SEQUENCE</scope>
    <source>
        <strain evidence="2">Concon-B</strain>
    </source>
</reference>
<dbReference type="InterPro" id="IPR019080">
    <property type="entry name" value="YqaJ_viral_recombinase"/>
</dbReference>
<proteinExistence type="predicted"/>
<dbReference type="PANTHER" id="PTHR46609:SF8">
    <property type="entry name" value="YQAJ VIRAL RECOMBINASE DOMAIN-CONTAINING PROTEIN"/>
    <property type="match status" value="1"/>
</dbReference>
<dbReference type="InterPro" id="IPR011604">
    <property type="entry name" value="PDDEXK-like_dom_sf"/>
</dbReference>
<gene>
    <name evidence="2" type="ORF">COCON_G00104680</name>
</gene>
<dbReference type="Gene3D" id="3.90.320.10">
    <property type="match status" value="1"/>
</dbReference>
<dbReference type="InterPro" id="IPR011335">
    <property type="entry name" value="Restrct_endonuc-II-like"/>
</dbReference>
<keyword evidence="3" id="KW-1185">Reference proteome</keyword>